<evidence type="ECO:0000313" key="3">
    <source>
        <dbReference type="Proteomes" id="UP000461585"/>
    </source>
</evidence>
<proteinExistence type="predicted"/>
<organism evidence="2 3">
    <name type="scientific">Anaerotalea alkaliphila</name>
    <dbReference type="NCBI Taxonomy" id="2662126"/>
    <lineage>
        <taxon>Bacteria</taxon>
        <taxon>Bacillati</taxon>
        <taxon>Bacillota</taxon>
        <taxon>Clostridia</taxon>
        <taxon>Eubacteriales</taxon>
        <taxon>Anaerotalea</taxon>
    </lineage>
</organism>
<evidence type="ECO:0000313" key="2">
    <source>
        <dbReference type="EMBL" id="NDL67474.1"/>
    </source>
</evidence>
<feature type="transmembrane region" description="Helical" evidence="1">
    <location>
        <begin position="221"/>
        <end position="243"/>
    </location>
</feature>
<dbReference type="RefSeq" id="WP_162370203.1">
    <property type="nucleotide sequence ID" value="NZ_JAAEEH010000015.1"/>
</dbReference>
<sequence length="258" mass="28754">MGYLRMLAKVLVFLLVVVLGAGWVVWLEVERTILDDSYYGALVVEGKMPFQVERRLSELVPGEVTEQLEELEGTILGAPVASAIGRVIEDTRLTLETQAVVEDVLDYLEGRREVLETAVDLGPSKELVGTYLTEELDRLSLPPFLRPEEGQMRVAAAAVLEGMGVPDRVFLRDMLGEEELGRLEKARTWIGRVRRGFQVAPAVFAVLLLCSFGLLGWKRGLAFFGTGVLVACLLGLGVWMFWAAPFLQDLILRDVEFW</sequence>
<dbReference type="Proteomes" id="UP000461585">
    <property type="component" value="Unassembled WGS sequence"/>
</dbReference>
<comment type="caution">
    <text evidence="2">The sequence shown here is derived from an EMBL/GenBank/DDBJ whole genome shotgun (WGS) entry which is preliminary data.</text>
</comment>
<dbReference type="AlphaFoldDB" id="A0A7X5KM65"/>
<feature type="transmembrane region" description="Helical" evidence="1">
    <location>
        <begin position="6"/>
        <end position="27"/>
    </location>
</feature>
<accession>A0A7X5KM65</accession>
<gene>
    <name evidence="2" type="ORF">GXN74_06925</name>
</gene>
<keyword evidence="1" id="KW-0472">Membrane</keyword>
<name>A0A7X5KM65_9FIRM</name>
<dbReference type="EMBL" id="JAAEEH010000015">
    <property type="protein sequence ID" value="NDL67474.1"/>
    <property type="molecule type" value="Genomic_DNA"/>
</dbReference>
<keyword evidence="3" id="KW-1185">Reference proteome</keyword>
<evidence type="ECO:0000256" key="1">
    <source>
        <dbReference type="SAM" id="Phobius"/>
    </source>
</evidence>
<reference evidence="2 3" key="1">
    <citation type="submission" date="2020-01" db="EMBL/GenBank/DDBJ databases">
        <title>Anaeroalcalibacter tamaniensis gen. nov., sp. nov., moderately halophilic strictly anaerobic fermenter bacterium from mud volcano of Taman peninsula.</title>
        <authorList>
            <person name="Frolova A."/>
            <person name="Merkel A.Y."/>
            <person name="Slobodkin A.I."/>
        </authorList>
    </citation>
    <scope>NUCLEOTIDE SEQUENCE [LARGE SCALE GENOMIC DNA]</scope>
    <source>
        <strain evidence="2 3">F-3ap</strain>
    </source>
</reference>
<protein>
    <submittedName>
        <fullName evidence="2">Uncharacterized protein</fullName>
    </submittedName>
</protein>
<keyword evidence="1" id="KW-1133">Transmembrane helix</keyword>
<keyword evidence="1" id="KW-0812">Transmembrane</keyword>
<feature type="transmembrane region" description="Helical" evidence="1">
    <location>
        <begin position="197"/>
        <end position="215"/>
    </location>
</feature>